<gene>
    <name evidence="2" type="primary">Cre-srh-18</name>
    <name evidence="2" type="ORF">CRE_27233</name>
</gene>
<keyword evidence="1" id="KW-0472">Membrane</keyword>
<reference evidence="2" key="1">
    <citation type="submission" date="2007-07" db="EMBL/GenBank/DDBJ databases">
        <title>PCAP assembly of the Caenorhabditis remanei genome.</title>
        <authorList>
            <consortium name="The Caenorhabditis remanei Sequencing Consortium"/>
            <person name="Wilson R.K."/>
        </authorList>
    </citation>
    <scope>NUCLEOTIDE SEQUENCE [LARGE SCALE GENOMIC DNA]</scope>
    <source>
        <strain evidence="2">PB4641</strain>
    </source>
</reference>
<accession>E3LP72</accession>
<dbReference type="InterPro" id="IPR019422">
    <property type="entry name" value="7TM_GPCR_serpentine_rcpt_Srh"/>
</dbReference>
<dbReference type="Proteomes" id="UP000008281">
    <property type="component" value="Unassembled WGS sequence"/>
</dbReference>
<dbReference type="AlphaFoldDB" id="E3LP72"/>
<keyword evidence="1" id="KW-1133">Transmembrane helix</keyword>
<dbReference type="CTD" id="9812200"/>
<proteinExistence type="predicted"/>
<dbReference type="Pfam" id="PF10318">
    <property type="entry name" value="7TM_GPCR_Srh"/>
    <property type="match status" value="1"/>
</dbReference>
<keyword evidence="1" id="KW-0812">Transmembrane</keyword>
<dbReference type="PANTHER" id="PTHR46891">
    <property type="entry name" value="SERPENTINE RECEPTOR, CLASS H-RELATED"/>
    <property type="match status" value="1"/>
</dbReference>
<dbReference type="KEGG" id="crq:GCK72_018538"/>
<dbReference type="RefSeq" id="XP_003114251.2">
    <property type="nucleotide sequence ID" value="XM_003114203.2"/>
</dbReference>
<organism evidence="3">
    <name type="scientific">Caenorhabditis remanei</name>
    <name type="common">Caenorhabditis vulgaris</name>
    <dbReference type="NCBI Taxonomy" id="31234"/>
    <lineage>
        <taxon>Eukaryota</taxon>
        <taxon>Metazoa</taxon>
        <taxon>Ecdysozoa</taxon>
        <taxon>Nematoda</taxon>
        <taxon>Chromadorea</taxon>
        <taxon>Rhabditida</taxon>
        <taxon>Rhabditina</taxon>
        <taxon>Rhabditomorpha</taxon>
        <taxon>Rhabditoidea</taxon>
        <taxon>Rhabditidae</taxon>
        <taxon>Peloderinae</taxon>
        <taxon>Caenorhabditis</taxon>
    </lineage>
</organism>
<dbReference type="OrthoDB" id="5846932at2759"/>
<dbReference type="FunCoup" id="E3LP72">
    <property type="interactions" value="55"/>
</dbReference>
<feature type="transmembrane region" description="Helical" evidence="1">
    <location>
        <begin position="55"/>
        <end position="74"/>
    </location>
</feature>
<feature type="transmembrane region" description="Helical" evidence="1">
    <location>
        <begin position="12"/>
        <end position="34"/>
    </location>
</feature>
<feature type="transmembrane region" description="Helical" evidence="1">
    <location>
        <begin position="275"/>
        <end position="298"/>
    </location>
</feature>
<evidence type="ECO:0000313" key="2">
    <source>
        <dbReference type="EMBL" id="EFP05589.1"/>
    </source>
</evidence>
<feature type="transmembrane region" description="Helical" evidence="1">
    <location>
        <begin position="241"/>
        <end position="269"/>
    </location>
</feature>
<dbReference type="HOGENOM" id="CLU_067921_1_0_1"/>
<protein>
    <submittedName>
        <fullName evidence="2">CRE-SRH-18 protein</fullName>
    </submittedName>
</protein>
<dbReference type="EMBL" id="DS268412">
    <property type="protein sequence ID" value="EFP05589.1"/>
    <property type="molecule type" value="Genomic_DNA"/>
</dbReference>
<feature type="transmembrane region" description="Helical" evidence="1">
    <location>
        <begin position="137"/>
        <end position="157"/>
    </location>
</feature>
<dbReference type="OMA" id="FQFYTIN"/>
<dbReference type="eggNOG" id="ENOG502TH13">
    <property type="taxonomic scope" value="Eukaryota"/>
</dbReference>
<dbReference type="STRING" id="31234.E3LP72"/>
<dbReference type="PANTHER" id="PTHR46891:SF4">
    <property type="entry name" value="SERPENTINE RECEPTOR, CLASS H"/>
    <property type="match status" value="1"/>
</dbReference>
<keyword evidence="3" id="KW-1185">Reference proteome</keyword>
<evidence type="ECO:0000313" key="3">
    <source>
        <dbReference type="Proteomes" id="UP000008281"/>
    </source>
</evidence>
<dbReference type="GeneID" id="9812200"/>
<feature type="transmembrane region" description="Helical" evidence="1">
    <location>
        <begin position="199"/>
        <end position="221"/>
    </location>
</feature>
<sequence>MDCSVVTSSEYYWILHLICIVSFPIYAVAIVALFRTKSTYFETYKNFLIWHTSTNFISEVYNSWFLLPVVHLPYPLLRFTGIMTQFGFSGLFQFYTINALIHQTAYSIVEMFMFRFKASLFNFKFTYFYTFLRINIYVFRITLLLFIGVNISTYSYALDQQVISKRDLLFNYPEAPPVISCDSVVVAAPYRDPITMFNLGVWLIVVFVAVTTTSSTSIYLWKYLRDNEHRSPAVMRMHKILLITLFVQTVIHGIMLGGPNVLFLYTAFFGARQKVMANIAFCCLTTHGLVSTIAMMILTKPIKIAILQIFRFPTFQHSINVVRYSASNKN</sequence>
<dbReference type="InParanoid" id="E3LP72"/>
<evidence type="ECO:0000256" key="1">
    <source>
        <dbReference type="SAM" id="Phobius"/>
    </source>
</evidence>
<name>E3LP72_CAERE</name>